<sequence length="156" mass="17071">MEMQSQEFIAAIRAEEYTTTAIKLTANDIKKADLKKLAAAYTELQTQLTAKKIAQIKIELPFETPATIELQAGIINLPYELVDKIALLTTAEEQYPLNLYLITTAENLNASGMRIDKMSSVAAFLQAPAPTIEQIDAAISEKITELQAAADTPAEK</sequence>
<dbReference type="EMBL" id="AZCN01000021">
    <property type="protein sequence ID" value="KRK17893.1"/>
    <property type="molecule type" value="Genomic_DNA"/>
</dbReference>
<proteinExistence type="predicted"/>
<evidence type="ECO:0000313" key="1">
    <source>
        <dbReference type="EMBL" id="KRK17893.1"/>
    </source>
</evidence>
<name>A0A0R1F846_9LACO</name>
<dbReference type="GeneID" id="65917925"/>
<comment type="caution">
    <text evidence="1">The sequence shown here is derived from an EMBL/GenBank/DDBJ whole genome shotgun (WGS) entry which is preliminary data.</text>
</comment>
<dbReference type="Proteomes" id="UP000051181">
    <property type="component" value="Unassembled WGS sequence"/>
</dbReference>
<protein>
    <submittedName>
        <fullName evidence="1">Uncharacterized protein</fullName>
    </submittedName>
</protein>
<dbReference type="PATRIC" id="fig|913848.6.peg.902"/>
<dbReference type="eggNOG" id="ENOG5030GGE">
    <property type="taxonomic scope" value="Bacteria"/>
</dbReference>
<accession>A0A0R1F846</accession>
<evidence type="ECO:0000313" key="2">
    <source>
        <dbReference type="Proteomes" id="UP000051181"/>
    </source>
</evidence>
<reference evidence="1 2" key="1">
    <citation type="journal article" date="2015" name="Genome Announc.">
        <title>Expanding the biotechnology potential of lactobacilli through comparative genomics of 213 strains and associated genera.</title>
        <authorList>
            <person name="Sun Z."/>
            <person name="Harris H.M."/>
            <person name="McCann A."/>
            <person name="Guo C."/>
            <person name="Argimon S."/>
            <person name="Zhang W."/>
            <person name="Yang X."/>
            <person name="Jeffery I.B."/>
            <person name="Cooney J.C."/>
            <person name="Kagawa T.F."/>
            <person name="Liu W."/>
            <person name="Song Y."/>
            <person name="Salvetti E."/>
            <person name="Wrobel A."/>
            <person name="Rasinkangas P."/>
            <person name="Parkhill J."/>
            <person name="Rea M.C."/>
            <person name="O'Sullivan O."/>
            <person name="Ritari J."/>
            <person name="Douillard F.P."/>
            <person name="Paul Ross R."/>
            <person name="Yang R."/>
            <person name="Briner A.E."/>
            <person name="Felis G.E."/>
            <person name="de Vos W.M."/>
            <person name="Barrangou R."/>
            <person name="Klaenhammer T.R."/>
            <person name="Caufield P.W."/>
            <person name="Cui Y."/>
            <person name="Zhang H."/>
            <person name="O'Toole P.W."/>
        </authorList>
    </citation>
    <scope>NUCLEOTIDE SEQUENCE [LARGE SCALE GENOMIC DNA]</scope>
    <source>
        <strain evidence="1 2">DSM 20001</strain>
    </source>
</reference>
<organism evidence="1 2">
    <name type="scientific">Loigolactobacillus coryniformis subsp. coryniformis KCTC 3167 = DSM 20001</name>
    <dbReference type="NCBI Taxonomy" id="913848"/>
    <lineage>
        <taxon>Bacteria</taxon>
        <taxon>Bacillati</taxon>
        <taxon>Bacillota</taxon>
        <taxon>Bacilli</taxon>
        <taxon>Lactobacillales</taxon>
        <taxon>Lactobacillaceae</taxon>
        <taxon>Loigolactobacillus</taxon>
    </lineage>
</organism>
<dbReference type="AlphaFoldDB" id="A0A0R1F846"/>
<gene>
    <name evidence="1" type="ORF">FD22_GL000872</name>
</gene>
<dbReference type="RefSeq" id="WP_010012013.1">
    <property type="nucleotide sequence ID" value="NZ_AZCN01000021.1"/>
</dbReference>